<sequence>MERYDVAIVGGGIAGLTAAVLASKAGKRVVVIEKQNRLGGRAMTNRKEGAYFNLGGHALYKGDAYETFREFGCSLQGGEPSIDAFGIWNGKLSVLPTSVSSLLASPLLSWRGKLEFASWLMKFPKMDTRNYDGISLRDWIEGNIKDPMVRHVFYSLLRTASYGMAPDLQAAGPVLRGLASAMQGVIYLDEGWGALVRELQEKASREGASFLTGTNAASVLHELGAVTGVVLDDGSSISAEHVIVASSPAVAYKLVPQADATALRVWKEQSIEITSACLDVALRKLPMPNQQFVYGIDRPIFLTNQSRAARLSDDGAQVVCLIKYQGAGSNPEKDLKELEETLDLVQPGWRGELVAKQYLPKITVCHDFLHVRGRVHPGPNVPEISGLYVAGEWASHGELLVDAATASAKRAVRHMLGSGIGEGNSRNGHRVVI</sequence>
<keyword evidence="2" id="KW-0560">Oxidoreductase</keyword>
<organism evidence="5 6">
    <name type="scientific">Paenibacillus agaridevorans</name>
    <dbReference type="NCBI Taxonomy" id="171404"/>
    <lineage>
        <taxon>Bacteria</taxon>
        <taxon>Bacillati</taxon>
        <taxon>Bacillota</taxon>
        <taxon>Bacilli</taxon>
        <taxon>Bacillales</taxon>
        <taxon>Paenibacillaceae</taxon>
        <taxon>Paenibacillus</taxon>
    </lineage>
</organism>
<dbReference type="SUPFAM" id="SSF51905">
    <property type="entry name" value="FAD/NAD(P)-binding domain"/>
    <property type="match status" value="1"/>
</dbReference>
<evidence type="ECO:0000256" key="3">
    <source>
        <dbReference type="ARBA" id="ARBA00038322"/>
    </source>
</evidence>
<comment type="similarity">
    <text evidence="3">Belongs to the carotenoid/retinoid oxidoreductase family. CrtN subfamily.</text>
</comment>
<proteinExistence type="inferred from homology"/>
<name>A0A2R5F1L7_9BACL</name>
<dbReference type="Pfam" id="PF01593">
    <property type="entry name" value="Amino_oxidase"/>
    <property type="match status" value="1"/>
</dbReference>
<accession>A0A2R5F1L7</accession>
<evidence type="ECO:0000259" key="4">
    <source>
        <dbReference type="Pfam" id="PF01593"/>
    </source>
</evidence>
<evidence type="ECO:0000313" key="6">
    <source>
        <dbReference type="Proteomes" id="UP000245202"/>
    </source>
</evidence>
<dbReference type="RefSeq" id="WP_108996374.1">
    <property type="nucleotide sequence ID" value="NZ_BDQX01000458.1"/>
</dbReference>
<dbReference type="Gene3D" id="3.90.660.50">
    <property type="match status" value="1"/>
</dbReference>
<dbReference type="PRINTS" id="PR00757">
    <property type="entry name" value="AMINEOXDASEF"/>
</dbReference>
<evidence type="ECO:0000313" key="5">
    <source>
        <dbReference type="EMBL" id="GBG12375.1"/>
    </source>
</evidence>
<reference evidence="5 6" key="1">
    <citation type="submission" date="2017-08" db="EMBL/GenBank/DDBJ databases">
        <title>Substantial Increase in Enzyme Production by Combined Drug-Resistance Mutations in Paenibacillus agaridevorans.</title>
        <authorList>
            <person name="Tanaka Y."/>
            <person name="Funane K."/>
            <person name="Hosaka T."/>
            <person name="Shiwa Y."/>
            <person name="Fujita N."/>
            <person name="Miyazaki T."/>
            <person name="Yoshikawa H."/>
            <person name="Murakami K."/>
            <person name="Kasahara K."/>
            <person name="Inaoka T."/>
            <person name="Hiraga Y."/>
            <person name="Ochi K."/>
        </authorList>
    </citation>
    <scope>NUCLEOTIDE SEQUENCE [LARGE SCALE GENOMIC DNA]</scope>
    <source>
        <strain evidence="5 6">T-3040</strain>
    </source>
</reference>
<protein>
    <submittedName>
        <fullName evidence="5">Dehydrogenase</fullName>
    </submittedName>
</protein>
<dbReference type="InterPro" id="IPR036188">
    <property type="entry name" value="FAD/NAD-bd_sf"/>
</dbReference>
<dbReference type="PANTHER" id="PTHR43734">
    <property type="entry name" value="PHYTOENE DESATURASE"/>
    <property type="match status" value="1"/>
</dbReference>
<evidence type="ECO:0000256" key="2">
    <source>
        <dbReference type="ARBA" id="ARBA00023002"/>
    </source>
</evidence>
<dbReference type="PANTHER" id="PTHR43734:SF1">
    <property type="entry name" value="PHYTOENE DESATURASE"/>
    <property type="match status" value="1"/>
</dbReference>
<dbReference type="EMBL" id="BDQX01000458">
    <property type="protein sequence ID" value="GBG12375.1"/>
    <property type="molecule type" value="Genomic_DNA"/>
</dbReference>
<dbReference type="AlphaFoldDB" id="A0A2R5F1L7"/>
<keyword evidence="6" id="KW-1185">Reference proteome</keyword>
<dbReference type="GO" id="GO:0016491">
    <property type="term" value="F:oxidoreductase activity"/>
    <property type="evidence" value="ECO:0007669"/>
    <property type="project" value="UniProtKB-KW"/>
</dbReference>
<comment type="caution">
    <text evidence="5">The sequence shown here is derived from an EMBL/GenBank/DDBJ whole genome shotgun (WGS) entry which is preliminary data.</text>
</comment>
<evidence type="ECO:0000256" key="1">
    <source>
        <dbReference type="ARBA" id="ARBA00001974"/>
    </source>
</evidence>
<dbReference type="InterPro" id="IPR001613">
    <property type="entry name" value="Flavin_amine_oxidase"/>
</dbReference>
<dbReference type="InterPro" id="IPR002937">
    <property type="entry name" value="Amino_oxidase"/>
</dbReference>
<comment type="cofactor">
    <cofactor evidence="1">
        <name>FAD</name>
        <dbReference type="ChEBI" id="CHEBI:57692"/>
    </cofactor>
</comment>
<feature type="domain" description="Amine oxidase" evidence="4">
    <location>
        <begin position="13"/>
        <end position="270"/>
    </location>
</feature>
<gene>
    <name evidence="5" type="ORF">PAT3040_07250</name>
</gene>
<dbReference type="Gene3D" id="3.50.50.60">
    <property type="entry name" value="FAD/NAD(P)-binding domain"/>
    <property type="match status" value="1"/>
</dbReference>
<dbReference type="Proteomes" id="UP000245202">
    <property type="component" value="Unassembled WGS sequence"/>
</dbReference>